<comment type="caution">
    <text evidence="2">The sequence shown here is derived from an EMBL/GenBank/DDBJ whole genome shotgun (WGS) entry which is preliminary data.</text>
</comment>
<proteinExistence type="predicted"/>
<sequence length="148" mass="17519">MSRVFRRSVGIMRRSGRRFNTTQQNPAEGGTGTVPPPPQGEYEWSRRLNEWEKRYKQYANRERRQGSPWGASVWAFAGGAFIGYISRPNDSHYRFEESRRRYRDVERDFKEETCELKQRLALIQQSIDQIKVQQYSQPPVYSPPCPQQ</sequence>
<keyword evidence="3" id="KW-1185">Reference proteome</keyword>
<name>A0A6G0XBG3_9STRA</name>
<dbReference type="VEuPathDB" id="FungiDB:AeMF1_011422"/>
<protein>
    <submittedName>
        <fullName evidence="2">Uncharacterized protein</fullName>
    </submittedName>
</protein>
<dbReference type="EMBL" id="VJMJ01000084">
    <property type="protein sequence ID" value="KAF0737496.1"/>
    <property type="molecule type" value="Genomic_DNA"/>
</dbReference>
<evidence type="ECO:0000256" key="1">
    <source>
        <dbReference type="SAM" id="MobiDB-lite"/>
    </source>
</evidence>
<dbReference type="AlphaFoldDB" id="A0A6G0XBG3"/>
<dbReference type="Proteomes" id="UP000481153">
    <property type="component" value="Unassembled WGS sequence"/>
</dbReference>
<gene>
    <name evidence="2" type="ORF">Ae201684_006656</name>
</gene>
<evidence type="ECO:0000313" key="3">
    <source>
        <dbReference type="Proteomes" id="UP000481153"/>
    </source>
</evidence>
<organism evidence="2 3">
    <name type="scientific">Aphanomyces euteiches</name>
    <dbReference type="NCBI Taxonomy" id="100861"/>
    <lineage>
        <taxon>Eukaryota</taxon>
        <taxon>Sar</taxon>
        <taxon>Stramenopiles</taxon>
        <taxon>Oomycota</taxon>
        <taxon>Saprolegniomycetes</taxon>
        <taxon>Saprolegniales</taxon>
        <taxon>Verrucalvaceae</taxon>
        <taxon>Aphanomyces</taxon>
    </lineage>
</organism>
<reference evidence="2 3" key="1">
    <citation type="submission" date="2019-07" db="EMBL/GenBank/DDBJ databases">
        <title>Genomics analysis of Aphanomyces spp. identifies a new class of oomycete effector associated with host adaptation.</title>
        <authorList>
            <person name="Gaulin E."/>
        </authorList>
    </citation>
    <scope>NUCLEOTIDE SEQUENCE [LARGE SCALE GENOMIC DNA]</scope>
    <source>
        <strain evidence="2 3">ATCC 201684</strain>
    </source>
</reference>
<accession>A0A6G0XBG3</accession>
<feature type="region of interest" description="Disordered" evidence="1">
    <location>
        <begin position="1"/>
        <end position="42"/>
    </location>
</feature>
<evidence type="ECO:0000313" key="2">
    <source>
        <dbReference type="EMBL" id="KAF0737496.1"/>
    </source>
</evidence>